<sequence length="414" mass="46103">MAVKCHKCLRTIGRTDNYISCKDCSHNYHVSCAGVSDTAFDNMQDAGLLTSFCCTSCKSKPGVISGVCIKSGNTVSLDRQGWYLSTDQFRELVAGIVKSELQPFVDKIDILQTEIRNLCLENSQLRNEVVKLTKDSHSRPVTGNNLTPIDVTTKTSYAEAIAKNSQQTVIIKPKDKTQTVNKTKSDIMTSVDPVESSVNIGKVKNLKDGCVLLGCDDVKRFTQLAKNKLSSAYDIREIKTLRPRIRIAGLSDDVDKDSVINYLTKQNEFIFDNSNEYKLLKYSPVKNKSDRFQAVIEVDIPTYKKAVSIGHCLIGLNSCSIFCGIDISRCFKCNGFNHSSKYCKNNLCCPRCTDKHELSECKAETLCCINCKNIKGTGTSELINTDHAAWDRDSCHAYNTAINKIKQDLFRLSA</sequence>
<gene>
    <name evidence="6" type="ORF">Zmor_016653</name>
    <name evidence="7" type="ORF">Zmor_017328</name>
</gene>
<dbReference type="SMART" id="SM00249">
    <property type="entry name" value="PHD"/>
    <property type="match status" value="1"/>
</dbReference>
<evidence type="ECO:0000259" key="5">
    <source>
        <dbReference type="SMART" id="SM00249"/>
    </source>
</evidence>
<keyword evidence="3" id="KW-0862">Zinc</keyword>
<evidence type="ECO:0000256" key="1">
    <source>
        <dbReference type="ARBA" id="ARBA00022723"/>
    </source>
</evidence>
<dbReference type="Proteomes" id="UP001168821">
    <property type="component" value="Unassembled WGS sequence"/>
</dbReference>
<evidence type="ECO:0000313" key="6">
    <source>
        <dbReference type="EMBL" id="KAJ3650563.1"/>
    </source>
</evidence>
<dbReference type="EMBL" id="JALNTZ010000005">
    <property type="protein sequence ID" value="KAJ3651278.1"/>
    <property type="molecule type" value="Genomic_DNA"/>
</dbReference>
<keyword evidence="8" id="KW-1185">Reference proteome</keyword>
<name>A0AA38MCE9_9CUCU</name>
<dbReference type="InterPro" id="IPR019786">
    <property type="entry name" value="Zinc_finger_PHD-type_CS"/>
</dbReference>
<dbReference type="InterPro" id="IPR001965">
    <property type="entry name" value="Znf_PHD"/>
</dbReference>
<proteinExistence type="predicted"/>
<reference evidence="7" key="1">
    <citation type="journal article" date="2023" name="G3 (Bethesda)">
        <title>Whole genome assemblies of Zophobas morio and Tenebrio molitor.</title>
        <authorList>
            <person name="Kaur S."/>
            <person name="Stinson S.A."/>
            <person name="diCenzo G.C."/>
        </authorList>
    </citation>
    <scope>NUCLEOTIDE SEQUENCE</scope>
    <source>
        <strain evidence="7">QUZm001</strain>
    </source>
</reference>
<dbReference type="InterPro" id="IPR013083">
    <property type="entry name" value="Znf_RING/FYVE/PHD"/>
</dbReference>
<comment type="caution">
    <text evidence="7">The sequence shown here is derived from an EMBL/GenBank/DDBJ whole genome shotgun (WGS) entry which is preliminary data.</text>
</comment>
<evidence type="ECO:0000256" key="4">
    <source>
        <dbReference type="SAM" id="Coils"/>
    </source>
</evidence>
<dbReference type="SUPFAM" id="SSF57903">
    <property type="entry name" value="FYVE/PHD zinc finger"/>
    <property type="match status" value="1"/>
</dbReference>
<dbReference type="Gene3D" id="3.30.40.10">
    <property type="entry name" value="Zinc/RING finger domain, C3HC4 (zinc finger)"/>
    <property type="match status" value="1"/>
</dbReference>
<feature type="domain" description="Zinc finger PHD-type" evidence="5">
    <location>
        <begin position="4"/>
        <end position="58"/>
    </location>
</feature>
<evidence type="ECO:0000256" key="3">
    <source>
        <dbReference type="ARBA" id="ARBA00022833"/>
    </source>
</evidence>
<dbReference type="InterPro" id="IPR011011">
    <property type="entry name" value="Znf_FYVE_PHD"/>
</dbReference>
<dbReference type="PROSITE" id="PS01359">
    <property type="entry name" value="ZF_PHD_1"/>
    <property type="match status" value="1"/>
</dbReference>
<keyword evidence="4" id="KW-0175">Coiled coil</keyword>
<organism evidence="7 8">
    <name type="scientific">Zophobas morio</name>
    <dbReference type="NCBI Taxonomy" id="2755281"/>
    <lineage>
        <taxon>Eukaryota</taxon>
        <taxon>Metazoa</taxon>
        <taxon>Ecdysozoa</taxon>
        <taxon>Arthropoda</taxon>
        <taxon>Hexapoda</taxon>
        <taxon>Insecta</taxon>
        <taxon>Pterygota</taxon>
        <taxon>Neoptera</taxon>
        <taxon>Endopterygota</taxon>
        <taxon>Coleoptera</taxon>
        <taxon>Polyphaga</taxon>
        <taxon>Cucujiformia</taxon>
        <taxon>Tenebrionidae</taxon>
        <taxon>Zophobas</taxon>
    </lineage>
</organism>
<evidence type="ECO:0000313" key="8">
    <source>
        <dbReference type="Proteomes" id="UP001168821"/>
    </source>
</evidence>
<dbReference type="AlphaFoldDB" id="A0AA38MCE9"/>
<keyword evidence="2" id="KW-0863">Zinc-finger</keyword>
<dbReference type="EMBL" id="JALNTZ010000005">
    <property type="protein sequence ID" value="KAJ3650563.1"/>
    <property type="molecule type" value="Genomic_DNA"/>
</dbReference>
<feature type="coiled-coil region" evidence="4">
    <location>
        <begin position="108"/>
        <end position="135"/>
    </location>
</feature>
<accession>A0AA38MCE9</accession>
<protein>
    <recommendedName>
        <fullName evidence="5">Zinc finger PHD-type domain-containing protein</fullName>
    </recommendedName>
</protein>
<dbReference type="GO" id="GO:0008270">
    <property type="term" value="F:zinc ion binding"/>
    <property type="evidence" value="ECO:0007669"/>
    <property type="project" value="UniProtKB-KW"/>
</dbReference>
<evidence type="ECO:0000313" key="7">
    <source>
        <dbReference type="EMBL" id="KAJ3651278.1"/>
    </source>
</evidence>
<evidence type="ECO:0000256" key="2">
    <source>
        <dbReference type="ARBA" id="ARBA00022771"/>
    </source>
</evidence>
<keyword evidence="1" id="KW-0479">Metal-binding</keyword>